<feature type="compositionally biased region" description="Polar residues" evidence="1">
    <location>
        <begin position="1"/>
        <end position="13"/>
    </location>
</feature>
<sequence length="143" mass="15641">MTNEESLMQSTGELENDPDCNININNQGPINYYYSPDPDNVQDANNGISQLTYANIWMAPPFRMTVGTVMLEVRAVLAGNGRQWQINANDTGGVSTIASVIIQGNLATASTRERRAYVLSMVKKAVQQSLDNGQEMNVNGPCK</sequence>
<reference evidence="2 3" key="1">
    <citation type="submission" date="2021-04" db="EMBL/GenBank/DDBJ databases">
        <title>Chitinophaga sp. nov., isolated from the rhizosphere soil.</title>
        <authorList>
            <person name="He S."/>
        </authorList>
    </citation>
    <scope>NUCLEOTIDE SEQUENCE [LARGE SCALE GENOMIC DNA]</scope>
    <source>
        <strain evidence="2 3">2R12</strain>
    </source>
</reference>
<accession>A0ABS5J836</accession>
<keyword evidence="3" id="KW-1185">Reference proteome</keyword>
<evidence type="ECO:0000313" key="2">
    <source>
        <dbReference type="EMBL" id="MBS0031376.1"/>
    </source>
</evidence>
<dbReference type="EMBL" id="JAGTXB010000021">
    <property type="protein sequence ID" value="MBS0031376.1"/>
    <property type="molecule type" value="Genomic_DNA"/>
</dbReference>
<organism evidence="2 3">
    <name type="scientific">Chitinophaga hostae</name>
    <dbReference type="NCBI Taxonomy" id="2831022"/>
    <lineage>
        <taxon>Bacteria</taxon>
        <taxon>Pseudomonadati</taxon>
        <taxon>Bacteroidota</taxon>
        <taxon>Chitinophagia</taxon>
        <taxon>Chitinophagales</taxon>
        <taxon>Chitinophagaceae</taxon>
        <taxon>Chitinophaga</taxon>
    </lineage>
</organism>
<dbReference type="Proteomes" id="UP000676386">
    <property type="component" value="Unassembled WGS sequence"/>
</dbReference>
<evidence type="ECO:0000256" key="1">
    <source>
        <dbReference type="SAM" id="MobiDB-lite"/>
    </source>
</evidence>
<proteinExistence type="predicted"/>
<comment type="caution">
    <text evidence="2">The sequence shown here is derived from an EMBL/GenBank/DDBJ whole genome shotgun (WGS) entry which is preliminary data.</text>
</comment>
<protein>
    <submittedName>
        <fullName evidence="2">Uncharacterized protein</fullName>
    </submittedName>
</protein>
<dbReference type="RefSeq" id="WP_211976538.1">
    <property type="nucleotide sequence ID" value="NZ_JAGTXB010000021.1"/>
</dbReference>
<name>A0ABS5J836_9BACT</name>
<feature type="region of interest" description="Disordered" evidence="1">
    <location>
        <begin position="1"/>
        <end position="21"/>
    </location>
</feature>
<evidence type="ECO:0000313" key="3">
    <source>
        <dbReference type="Proteomes" id="UP000676386"/>
    </source>
</evidence>
<gene>
    <name evidence="2" type="ORF">KE626_28860</name>
</gene>